<dbReference type="Proteomes" id="UP001071777">
    <property type="component" value="Unassembled WGS sequence"/>
</dbReference>
<feature type="region of interest" description="Disordered" evidence="1">
    <location>
        <begin position="28"/>
        <end position="90"/>
    </location>
</feature>
<name>A0ABQ8P1V8_9CRYT</name>
<evidence type="ECO:0000256" key="1">
    <source>
        <dbReference type="SAM" id="MobiDB-lite"/>
    </source>
</evidence>
<accession>A0ABQ8P1V8</accession>
<protein>
    <submittedName>
        <fullName evidence="2">Uncharacterized protein</fullName>
    </submittedName>
</protein>
<proteinExistence type="predicted"/>
<feature type="region of interest" description="Disordered" evidence="1">
    <location>
        <begin position="103"/>
        <end position="165"/>
    </location>
</feature>
<comment type="caution">
    <text evidence="2">The sequence shown here is derived from an EMBL/GenBank/DDBJ whole genome shotgun (WGS) entry which is preliminary data.</text>
</comment>
<sequence length="165" mass="17401">MALHDNYSEAVNLFQSIGVYDMALGSDTRADFGGAAASERDLHAQPKQGAARAGDEQYEVPGEDSGAGESGEEAPPAVPHAPFPGVREQPHQVEANFKAIQETAGAVRASANNRASGEPEGHHNCRHEISPARQPGGHEADSGETGDEHQARGPEDLPVHLWTPV</sequence>
<gene>
    <name evidence="2" type="ORF">OJ252_3595</name>
</gene>
<reference evidence="2" key="1">
    <citation type="submission" date="2022-10" db="EMBL/GenBank/DDBJ databases">
        <title>Adaptive evolution leads to modifications in subtelomeric GC content in a zoonotic Cryptosporidium species.</title>
        <authorList>
            <person name="Li J."/>
            <person name="Feng Y."/>
            <person name="Xiao L."/>
        </authorList>
    </citation>
    <scope>NUCLEOTIDE SEQUENCE</scope>
    <source>
        <strain evidence="2">25894</strain>
    </source>
</reference>
<evidence type="ECO:0000313" key="2">
    <source>
        <dbReference type="EMBL" id="KAJ1604977.1"/>
    </source>
</evidence>
<evidence type="ECO:0000313" key="3">
    <source>
        <dbReference type="Proteomes" id="UP001071777"/>
    </source>
</evidence>
<organism evidence="2 3">
    <name type="scientific">Cryptosporidium canis</name>
    <dbReference type="NCBI Taxonomy" id="195482"/>
    <lineage>
        <taxon>Eukaryota</taxon>
        <taxon>Sar</taxon>
        <taxon>Alveolata</taxon>
        <taxon>Apicomplexa</taxon>
        <taxon>Conoidasida</taxon>
        <taxon>Coccidia</taxon>
        <taxon>Eucoccidiorida</taxon>
        <taxon>Eimeriorina</taxon>
        <taxon>Cryptosporidiidae</taxon>
        <taxon>Cryptosporidium</taxon>
    </lineage>
</organism>
<keyword evidence="3" id="KW-1185">Reference proteome</keyword>
<feature type="compositionally biased region" description="Basic and acidic residues" evidence="1">
    <location>
        <begin position="117"/>
        <end position="158"/>
    </location>
</feature>
<dbReference type="EMBL" id="JAPCXB010000201">
    <property type="protein sequence ID" value="KAJ1604977.1"/>
    <property type="molecule type" value="Genomic_DNA"/>
</dbReference>